<comment type="caution">
    <text evidence="7">The sequence shown here is derived from an EMBL/GenBank/DDBJ whole genome shotgun (WGS) entry which is preliminary data.</text>
</comment>
<sequence length="1260" mass="140464">MVIAPLPQKGIGRVMPQKRPQRKLEKPKQAPIQFCDALGRKFVFPYEMVATWPGFETLVREAFIHISVIGPHVYKGHYDLIGSDGEVILPSVWEHVVVPGMSVSMHMWPLPEPTESEDEDAKTANAANDAAAHQPVHARMDADDPRWVPPPKVVPDGFFSFPDSPEMVNDTHSLDLALFELQFDNNIQTAQVTISCDLSPTPGSDAANAEWKVGFFRRSSVGLVEGDVLDGSGFDMTGAQQTVLEVKDSERYGVAILLRRQRTEQEAPFPVVFDMAYIHHGGYGGEGQVSQNILPKISESSAWTPLSWAAANGWEDCVKVLVEEKGITQLDHNGRSALSWAAGSGQAVVTQLLFDKPGIQVDEVDIDGRTPLSWAAENGHVNTINLLLAQATVNSNRPDCQGRIPLSWAAGNGHVDAVMTLISHTKRNDPIVSATMSEKADFDFDSSPLFWAAKHEQESTLRILMDEEVLLPEIYKQPAGLPLTDFYLHKAAQRGWCIFTKLLIEKKVQIDSINPDCDDRTPLCVAAEQGRAEVVETLLKAGAAHNHQTTKARDTPLGLAIRSGHEAAVQVLLNAGASVQLRNANGEAAVDLANHHPILFHMVAAVDNIERLAETEDNHLHSNIDHEFKATVIDFVSVSGILTPCAVEIAVDELLKSPWVSTAPANSSTSFRWLHLPVNNMRWIELLMARLYNNPASAYRVLKPERWVNRQHHGATGVHHARFMRPQCQAFPSAALWAPDGEGTDYHTDLVLFMPFLHWDLEEMHSNREEFANTFPQKPNMNETLTRDQKLLKAYLTDEHPLHIRRTLDQYYYHTVTDTSRRDQDQVLGRYQKENGLKPNILTMVDQLWLWVLKGEQGKPDTVVSCFPVLEAADPDKQGLTNVLRCVKLRLIDEPASVQNAYDLAGLIAATCSRIYLDRASTLSFGEIKSTLQFSELYETEISDIIQEEGVVFGKFTKLEKENLENIQREIVLISRIKSILDELNIMAILFNEQRNMLKAMDGVVKFISAFETADSDSQSSNISDATSDPDETAKAEDVYAGQRATVVWGARNDSDDFSLPLAMVKASIDDINAMFERAERASQSINLLVDLKLKQNSVMDAQESLKMTRETTNQGRTVLIFTLTTIVFLPLSFMTSFFTLDISQFRTNAEGKLDLGYVSYIVFPISSLISALLIWIAFRIEYIDAVWIWTTSIMGHILGKVKSPTTKKRDATRYVPTGLSESITRLSEPIRMVRRDTDLEAQGGSRVPTVTGSFMQPAK</sequence>
<evidence type="ECO:0000256" key="5">
    <source>
        <dbReference type="SAM" id="Phobius"/>
    </source>
</evidence>
<feature type="transmembrane region" description="Helical" evidence="5">
    <location>
        <begin position="1156"/>
        <end position="1177"/>
    </location>
</feature>
<organism evidence="7 8">
    <name type="scientific">Penicillium cataractarum</name>
    <dbReference type="NCBI Taxonomy" id="2100454"/>
    <lineage>
        <taxon>Eukaryota</taxon>
        <taxon>Fungi</taxon>
        <taxon>Dikarya</taxon>
        <taxon>Ascomycota</taxon>
        <taxon>Pezizomycotina</taxon>
        <taxon>Eurotiomycetes</taxon>
        <taxon>Eurotiomycetidae</taxon>
        <taxon>Eurotiales</taxon>
        <taxon>Aspergillaceae</taxon>
        <taxon>Penicillium</taxon>
    </lineage>
</organism>
<dbReference type="Proteomes" id="UP001147782">
    <property type="component" value="Unassembled WGS sequence"/>
</dbReference>
<keyword evidence="1" id="KW-0677">Repeat</keyword>
<dbReference type="InterPro" id="IPR036770">
    <property type="entry name" value="Ankyrin_rpt-contain_sf"/>
</dbReference>
<feature type="region of interest" description="Disordered" evidence="4">
    <location>
        <begin position="112"/>
        <end position="142"/>
    </location>
</feature>
<dbReference type="SMART" id="SM00248">
    <property type="entry name" value="ANK"/>
    <property type="match status" value="7"/>
</dbReference>
<dbReference type="PROSITE" id="PS50297">
    <property type="entry name" value="ANK_REP_REGION"/>
    <property type="match status" value="3"/>
</dbReference>
<dbReference type="OrthoDB" id="341259at2759"/>
<feature type="transmembrane region" description="Helical" evidence="5">
    <location>
        <begin position="1183"/>
        <end position="1200"/>
    </location>
</feature>
<feature type="repeat" description="ANK" evidence="3">
    <location>
        <begin position="518"/>
        <end position="550"/>
    </location>
</feature>
<feature type="domain" description="Ubiquitin-like" evidence="6">
    <location>
        <begin position="28"/>
        <end position="110"/>
    </location>
</feature>
<dbReference type="EMBL" id="JAPZBS010000007">
    <property type="protein sequence ID" value="KAJ5369278.1"/>
    <property type="molecule type" value="Genomic_DNA"/>
</dbReference>
<dbReference type="Pfam" id="PF22893">
    <property type="entry name" value="ULD_2"/>
    <property type="match status" value="1"/>
</dbReference>
<dbReference type="Pfam" id="PF00023">
    <property type="entry name" value="Ank"/>
    <property type="match status" value="1"/>
</dbReference>
<feature type="region of interest" description="Disordered" evidence="4">
    <location>
        <begin position="1"/>
        <end position="28"/>
    </location>
</feature>
<dbReference type="AlphaFoldDB" id="A0A9W9V541"/>
<keyword evidence="5" id="KW-1133">Transmembrane helix</keyword>
<reference evidence="7" key="1">
    <citation type="submission" date="2022-11" db="EMBL/GenBank/DDBJ databases">
        <authorList>
            <person name="Petersen C."/>
        </authorList>
    </citation>
    <scope>NUCLEOTIDE SEQUENCE</scope>
    <source>
        <strain evidence="7">IBT 29864</strain>
    </source>
</reference>
<accession>A0A9W9V541</accession>
<dbReference type="PROSITE" id="PS50088">
    <property type="entry name" value="ANK_REPEAT"/>
    <property type="match status" value="3"/>
</dbReference>
<keyword evidence="5" id="KW-0812">Transmembrane</keyword>
<feature type="compositionally biased region" description="Low complexity" evidence="4">
    <location>
        <begin position="123"/>
        <end position="132"/>
    </location>
</feature>
<dbReference type="Gene3D" id="1.25.40.20">
    <property type="entry name" value="Ankyrin repeat-containing domain"/>
    <property type="match status" value="2"/>
</dbReference>
<feature type="repeat" description="ANK" evidence="3">
    <location>
        <begin position="367"/>
        <end position="388"/>
    </location>
</feature>
<reference evidence="7" key="2">
    <citation type="journal article" date="2023" name="IMA Fungus">
        <title>Comparative genomic study of the Penicillium genus elucidates a diverse pangenome and 15 lateral gene transfer events.</title>
        <authorList>
            <person name="Petersen C."/>
            <person name="Sorensen T."/>
            <person name="Nielsen M.R."/>
            <person name="Sondergaard T.E."/>
            <person name="Sorensen J.L."/>
            <person name="Fitzpatrick D.A."/>
            <person name="Frisvad J.C."/>
            <person name="Nielsen K.L."/>
        </authorList>
    </citation>
    <scope>NUCLEOTIDE SEQUENCE</scope>
    <source>
        <strain evidence="7">IBT 29864</strain>
    </source>
</reference>
<dbReference type="PANTHER" id="PTHR24161:SF121">
    <property type="entry name" value="M-PHASE PHOSPHOPROTEIN 8"/>
    <property type="match status" value="1"/>
</dbReference>
<dbReference type="RefSeq" id="XP_056554020.1">
    <property type="nucleotide sequence ID" value="XM_056701957.1"/>
</dbReference>
<dbReference type="Gene3D" id="1.20.58.340">
    <property type="entry name" value="Magnesium transport protein CorA, transmembrane region"/>
    <property type="match status" value="1"/>
</dbReference>
<dbReference type="InterPro" id="IPR002110">
    <property type="entry name" value="Ankyrin_rpt"/>
</dbReference>
<feature type="repeat" description="ANK" evidence="3">
    <location>
        <begin position="552"/>
        <end position="584"/>
    </location>
</feature>
<keyword evidence="5" id="KW-0472">Membrane</keyword>
<keyword evidence="2 3" id="KW-0040">ANK repeat</keyword>
<protein>
    <recommendedName>
        <fullName evidence="6">Ubiquitin-like domain-containing protein</fullName>
    </recommendedName>
</protein>
<evidence type="ECO:0000313" key="8">
    <source>
        <dbReference type="Proteomes" id="UP001147782"/>
    </source>
</evidence>
<dbReference type="GeneID" id="81441136"/>
<evidence type="ECO:0000256" key="3">
    <source>
        <dbReference type="PROSITE-ProRule" id="PRU00023"/>
    </source>
</evidence>
<keyword evidence="8" id="KW-1185">Reference proteome</keyword>
<dbReference type="InterPro" id="IPR054464">
    <property type="entry name" value="ULD_fung"/>
</dbReference>
<evidence type="ECO:0000256" key="2">
    <source>
        <dbReference type="ARBA" id="ARBA00023043"/>
    </source>
</evidence>
<name>A0A9W9V541_9EURO</name>
<dbReference type="Pfam" id="PF12796">
    <property type="entry name" value="Ank_2"/>
    <property type="match status" value="2"/>
</dbReference>
<gene>
    <name evidence="7" type="ORF">N7496_009038</name>
</gene>
<evidence type="ECO:0000256" key="1">
    <source>
        <dbReference type="ARBA" id="ARBA00022737"/>
    </source>
</evidence>
<feature type="transmembrane region" description="Helical" evidence="5">
    <location>
        <begin position="1119"/>
        <end position="1144"/>
    </location>
</feature>
<dbReference type="PANTHER" id="PTHR24161">
    <property type="entry name" value="ANK_REP_REGION DOMAIN-CONTAINING PROTEIN-RELATED"/>
    <property type="match status" value="1"/>
</dbReference>
<evidence type="ECO:0000256" key="4">
    <source>
        <dbReference type="SAM" id="MobiDB-lite"/>
    </source>
</evidence>
<evidence type="ECO:0000313" key="7">
    <source>
        <dbReference type="EMBL" id="KAJ5369278.1"/>
    </source>
</evidence>
<evidence type="ECO:0000259" key="6">
    <source>
        <dbReference type="Pfam" id="PF22893"/>
    </source>
</evidence>
<proteinExistence type="predicted"/>
<dbReference type="SUPFAM" id="SSF48403">
    <property type="entry name" value="Ankyrin repeat"/>
    <property type="match status" value="1"/>
</dbReference>